<dbReference type="InterPro" id="IPR021196">
    <property type="entry name" value="PdxT/SNO_CS"/>
</dbReference>
<organism evidence="10">
    <name type="scientific">Tetraselmis chuii</name>
    <dbReference type="NCBI Taxonomy" id="63592"/>
    <lineage>
        <taxon>Eukaryota</taxon>
        <taxon>Viridiplantae</taxon>
        <taxon>Chlorophyta</taxon>
        <taxon>core chlorophytes</taxon>
        <taxon>Chlorodendrophyceae</taxon>
        <taxon>Chlorodendrales</taxon>
        <taxon>Chlorodendraceae</taxon>
        <taxon>Tetraselmis</taxon>
    </lineage>
</organism>
<dbReference type="PROSITE" id="PS51273">
    <property type="entry name" value="GATASE_TYPE_1"/>
    <property type="match status" value="1"/>
</dbReference>
<dbReference type="PIRSF" id="PIRSF005639">
    <property type="entry name" value="Glut_amidoT_SNO"/>
    <property type="match status" value="1"/>
</dbReference>
<accession>A0A6U1H9C0</accession>
<dbReference type="SUPFAM" id="SSF52317">
    <property type="entry name" value="Class I glutamine amidotransferase-like"/>
    <property type="match status" value="1"/>
</dbReference>
<feature type="active site" description="Charge relay system" evidence="8">
    <location>
        <position position="202"/>
    </location>
</feature>
<dbReference type="GO" id="GO:0016829">
    <property type="term" value="F:lyase activity"/>
    <property type="evidence" value="ECO:0007669"/>
    <property type="project" value="UniProtKB-KW"/>
</dbReference>
<dbReference type="PROSITE" id="PS01236">
    <property type="entry name" value="PDXT_SNO_1"/>
    <property type="match status" value="1"/>
</dbReference>
<evidence type="ECO:0000256" key="6">
    <source>
        <dbReference type="ARBA" id="ARBA00023239"/>
    </source>
</evidence>
<keyword evidence="4" id="KW-0663">Pyridoxal phosphate</keyword>
<dbReference type="GO" id="GO:1903600">
    <property type="term" value="C:glutaminase complex"/>
    <property type="evidence" value="ECO:0007669"/>
    <property type="project" value="TreeGrafter"/>
</dbReference>
<dbReference type="AlphaFoldDB" id="A0A6U1H9C0"/>
<comment type="catalytic activity">
    <reaction evidence="7">
        <text>L-glutamine + H2O = L-glutamate + NH4(+)</text>
        <dbReference type="Rhea" id="RHEA:15889"/>
        <dbReference type="ChEBI" id="CHEBI:15377"/>
        <dbReference type="ChEBI" id="CHEBI:28938"/>
        <dbReference type="ChEBI" id="CHEBI:29985"/>
        <dbReference type="ChEBI" id="CHEBI:58359"/>
        <dbReference type="EC" id="3.5.1.2"/>
    </reaction>
</comment>
<dbReference type="HAMAP" id="MF_01615">
    <property type="entry name" value="PdxT"/>
    <property type="match status" value="1"/>
</dbReference>
<keyword evidence="3" id="KW-0378">Hydrolase</keyword>
<comment type="similarity">
    <text evidence="1">Belongs to the glutaminase PdxT/SNO family.</text>
</comment>
<protein>
    <recommendedName>
        <fullName evidence="2">glutaminase</fullName>
        <ecNumber evidence="2">3.5.1.2</ecNumber>
    </recommendedName>
</protein>
<sequence length="248" mass="26839">MAAAGAEVIVGVLALQGSFREHVRMVNKLDGASAIEVRTKEELSSVDGLIIPGGESTTMALIAQEWGLLTELQEFAKTGRPIWGTCAGLIFLAKNCTAGQKEGGQALIGGLDVEVHRNFFGSQIHSFEASLKCPDALPDAPGFDRTFRAVFIRAPGIVSHGEQVEVLGSYHLTSEEKKDINLETVVVAVRQANLMATAFHPEITHDPRWHMLFIQMVTESVQSGKKGNHVTSKAARVVSARHVDLPIY</sequence>
<dbReference type="EC" id="3.5.1.2" evidence="2"/>
<dbReference type="InterPro" id="IPR002161">
    <property type="entry name" value="PdxT/SNO"/>
</dbReference>
<evidence type="ECO:0000256" key="7">
    <source>
        <dbReference type="ARBA" id="ARBA00049534"/>
    </source>
</evidence>
<evidence type="ECO:0000256" key="1">
    <source>
        <dbReference type="ARBA" id="ARBA00008345"/>
    </source>
</evidence>
<keyword evidence="5" id="KW-0315">Glutamine amidotransferase</keyword>
<evidence type="ECO:0000256" key="2">
    <source>
        <dbReference type="ARBA" id="ARBA00012918"/>
    </source>
</evidence>
<dbReference type="EMBL" id="HBGG01017044">
    <property type="protein sequence ID" value="CAD9206510.1"/>
    <property type="molecule type" value="Transcribed_RNA"/>
</dbReference>
<dbReference type="GO" id="GO:0008614">
    <property type="term" value="P:pyridoxine metabolic process"/>
    <property type="evidence" value="ECO:0007669"/>
    <property type="project" value="TreeGrafter"/>
</dbReference>
<dbReference type="FunFam" id="3.40.50.880:FF:000041">
    <property type="entry name" value="Glutamine amidotransferase subunit pdxT, putative"/>
    <property type="match status" value="1"/>
</dbReference>
<evidence type="ECO:0000256" key="5">
    <source>
        <dbReference type="ARBA" id="ARBA00022962"/>
    </source>
</evidence>
<name>A0A6U1H9C0_9CHLO</name>
<evidence type="ECO:0000256" key="3">
    <source>
        <dbReference type="ARBA" id="ARBA00022801"/>
    </source>
</evidence>
<dbReference type="PANTHER" id="PTHR31559">
    <property type="entry name" value="PYRIDOXAL 5'-PHOSPHATE SYNTHASE SUBUNIT SNO"/>
    <property type="match status" value="1"/>
</dbReference>
<dbReference type="Pfam" id="PF01174">
    <property type="entry name" value="SNO"/>
    <property type="match status" value="1"/>
</dbReference>
<dbReference type="Gene3D" id="3.40.50.880">
    <property type="match status" value="1"/>
</dbReference>
<evidence type="ECO:0000256" key="8">
    <source>
        <dbReference type="PIRSR" id="PIRSR005639-1"/>
    </source>
</evidence>
<feature type="active site" description="Charge relay system" evidence="8">
    <location>
        <position position="200"/>
    </location>
</feature>
<keyword evidence="6" id="KW-0456">Lyase</keyword>
<dbReference type="PANTHER" id="PTHR31559:SF0">
    <property type="entry name" value="PYRIDOXAL 5'-PHOSPHATE SYNTHASE SUBUNIT SNO1-RELATED"/>
    <property type="match status" value="1"/>
</dbReference>
<dbReference type="PROSITE" id="PS51130">
    <property type="entry name" value="PDXT_SNO_2"/>
    <property type="match status" value="1"/>
</dbReference>
<evidence type="ECO:0000313" key="11">
    <source>
        <dbReference type="EMBL" id="CAD9206511.1"/>
    </source>
</evidence>
<dbReference type="InterPro" id="IPR029062">
    <property type="entry name" value="Class_I_gatase-like"/>
</dbReference>
<gene>
    <name evidence="10" type="ORF">TCHU04912_LOCUS8746</name>
    <name evidence="11" type="ORF">TCHU04912_LOCUS8747</name>
</gene>
<feature type="active site" description="Nucleophile" evidence="8">
    <location>
        <position position="86"/>
    </location>
</feature>
<feature type="binding site" evidence="9">
    <location>
        <begin position="152"/>
        <end position="153"/>
    </location>
    <ligand>
        <name>L-glutamine</name>
        <dbReference type="ChEBI" id="CHEBI:58359"/>
    </ligand>
</feature>
<evidence type="ECO:0000256" key="4">
    <source>
        <dbReference type="ARBA" id="ARBA00022898"/>
    </source>
</evidence>
<dbReference type="EMBL" id="HBGG01017045">
    <property type="protein sequence ID" value="CAD9206511.1"/>
    <property type="molecule type" value="Transcribed_RNA"/>
</dbReference>
<evidence type="ECO:0000256" key="9">
    <source>
        <dbReference type="PIRSR" id="PIRSR005639-2"/>
    </source>
</evidence>
<dbReference type="GO" id="GO:0042823">
    <property type="term" value="P:pyridoxal phosphate biosynthetic process"/>
    <property type="evidence" value="ECO:0007669"/>
    <property type="project" value="InterPro"/>
</dbReference>
<reference evidence="10" key="1">
    <citation type="submission" date="2021-01" db="EMBL/GenBank/DDBJ databases">
        <authorList>
            <person name="Corre E."/>
            <person name="Pelletier E."/>
            <person name="Niang G."/>
            <person name="Scheremetjew M."/>
            <person name="Finn R."/>
            <person name="Kale V."/>
            <person name="Holt S."/>
            <person name="Cochrane G."/>
            <person name="Meng A."/>
            <person name="Brown T."/>
            <person name="Cohen L."/>
        </authorList>
    </citation>
    <scope>NUCLEOTIDE SEQUENCE</scope>
    <source>
        <strain evidence="10">PLY429</strain>
    </source>
</reference>
<dbReference type="NCBIfam" id="TIGR03800">
    <property type="entry name" value="PLP_synth_Pdx2"/>
    <property type="match status" value="1"/>
</dbReference>
<feature type="binding site" evidence="9">
    <location>
        <begin position="54"/>
        <end position="56"/>
    </location>
    <ligand>
        <name>L-glutamine</name>
        <dbReference type="ChEBI" id="CHEBI:58359"/>
    </ligand>
</feature>
<dbReference type="GO" id="GO:0004359">
    <property type="term" value="F:glutaminase activity"/>
    <property type="evidence" value="ECO:0007669"/>
    <property type="project" value="UniProtKB-EC"/>
</dbReference>
<dbReference type="GO" id="GO:0005829">
    <property type="term" value="C:cytosol"/>
    <property type="evidence" value="ECO:0007669"/>
    <property type="project" value="TreeGrafter"/>
</dbReference>
<proteinExistence type="inferred from homology"/>
<feature type="binding site" evidence="9">
    <location>
        <position position="117"/>
    </location>
    <ligand>
        <name>L-glutamine</name>
        <dbReference type="ChEBI" id="CHEBI:58359"/>
    </ligand>
</feature>
<dbReference type="CDD" id="cd01749">
    <property type="entry name" value="GATase1_PB"/>
    <property type="match status" value="1"/>
</dbReference>
<evidence type="ECO:0000313" key="10">
    <source>
        <dbReference type="EMBL" id="CAD9206510.1"/>
    </source>
</evidence>